<dbReference type="PATRIC" id="fig|523841.21.peg.96"/>
<reference evidence="4 8" key="2">
    <citation type="journal article" date="2012" name="J. Bacteriol.">
        <title>Complete genome sequence of the metabolically versatile halophilic archaeon Haloferax mediterranei, a poly(3-hydroxybutyrate-co-3-hydroxyvalerate) producer.</title>
        <authorList>
            <person name="Han J."/>
            <person name="Zhang F."/>
            <person name="Hou J."/>
            <person name="Liu X."/>
            <person name="Li M."/>
            <person name="Liu H."/>
            <person name="Cai L."/>
            <person name="Zhang B."/>
            <person name="Chen Y."/>
            <person name="Zhou J."/>
            <person name="Hu S."/>
            <person name="Xiang H."/>
        </authorList>
    </citation>
    <scope>NUCLEOTIDE SEQUENCE [LARGE SCALE GENOMIC DNA]</scope>
    <source>
        <strain evidence="8">ATCC 33500 / DSM 1411 / JCM 8866 / NBRC 14739 / NCIMB 2177 / R-4</strain>
        <strain evidence="4">CGMCC 1.2087</strain>
        <plasmid evidence="8">pHM300</plasmid>
    </source>
</reference>
<evidence type="ECO:0000313" key="7">
    <source>
        <dbReference type="EMBL" id="QCQ77152.1"/>
    </source>
</evidence>
<keyword evidence="9" id="KW-1185">Reference proteome</keyword>
<evidence type="ECO:0000313" key="4">
    <source>
        <dbReference type="EMBL" id="AFK20982.1"/>
    </source>
</evidence>
<dbReference type="InterPro" id="IPR002068">
    <property type="entry name" value="A-crystallin/Hsp20_dom"/>
</dbReference>
<name>I3R9S2_HALMT</name>
<dbReference type="EMBL" id="CP039141">
    <property type="protein sequence ID" value="QCQ77152.1"/>
    <property type="molecule type" value="Genomic_DNA"/>
</dbReference>
<reference evidence="4" key="5">
    <citation type="submission" date="2014-05" db="EMBL/GenBank/DDBJ databases">
        <authorList>
            <person name="Wang L."/>
            <person name="Yang H."/>
            <person name="Xiang H."/>
        </authorList>
    </citation>
    <scope>NUCLEOTIDE SEQUENCE</scope>
    <source>
        <strain evidence="4">CGMCC 1.2087</strain>
        <plasmid evidence="4">pHM300</plasmid>
    </source>
</reference>
<dbReference type="Gene3D" id="2.60.40.790">
    <property type="match status" value="1"/>
</dbReference>
<dbReference type="EMBL" id="CP007553">
    <property type="protein sequence ID" value="AHZ24154.1"/>
    <property type="molecule type" value="Genomic_DNA"/>
</dbReference>
<evidence type="ECO:0000313" key="11">
    <source>
        <dbReference type="Proteomes" id="UP000299011"/>
    </source>
</evidence>
<dbReference type="HOGENOM" id="CLU_046737_8_8_2"/>
<accession>I3R9S2</accession>
<dbReference type="EMBL" id="AOLO01000001">
    <property type="protein sequence ID" value="EMA05231.1"/>
    <property type="molecule type" value="Genomic_DNA"/>
</dbReference>
<evidence type="ECO:0000313" key="9">
    <source>
        <dbReference type="Proteomes" id="UP000011603"/>
    </source>
</evidence>
<dbReference type="PROSITE" id="PS01031">
    <property type="entry name" value="SHSP"/>
    <property type="match status" value="1"/>
</dbReference>
<dbReference type="CDD" id="cd06464">
    <property type="entry name" value="ACD_sHsps-like"/>
    <property type="match status" value="1"/>
</dbReference>
<geneLocation type="plasmid" evidence="7 11">
    <name>pHME322</name>
</geneLocation>
<sequence length="147" mass="17342">MSRRNPFEEIERLFERMSRELDEASKRWGSGETYEEWESGLESMAVDLVEHDDEFVVTADLPGFERDDVSVQVTDQTLQIEAKRERALDEEEEQFLRHERRHRSMRRSLRLPAEIQKDGVSARMKNGVLTITLPKLEVEEAHRVDIE</sequence>
<dbReference type="KEGG" id="hme:HFX_5148"/>
<geneLocation type="plasmid" evidence="4 8">
    <name>pHM300</name>
</geneLocation>
<dbReference type="EMBL" id="CP001870">
    <property type="protein sequence ID" value="AFK20982.1"/>
    <property type="molecule type" value="Genomic_DNA"/>
</dbReference>
<protein>
    <submittedName>
        <fullName evidence="5">Heat-shock protein Hsp20</fullName>
    </submittedName>
    <submittedName>
        <fullName evidence="4">Hsp20-type chaperone</fullName>
    </submittedName>
    <submittedName>
        <fullName evidence="7">Hsp20/alpha crystallin family protein</fullName>
    </submittedName>
</protein>
<feature type="domain" description="SHSP" evidence="3">
    <location>
        <begin position="36"/>
        <end position="147"/>
    </location>
</feature>
<keyword evidence="4" id="KW-0614">Plasmid</keyword>
<dbReference type="PANTHER" id="PTHR11527">
    <property type="entry name" value="HEAT-SHOCK PROTEIN 20 FAMILY MEMBER"/>
    <property type="match status" value="1"/>
</dbReference>
<evidence type="ECO:0000313" key="6">
    <source>
        <dbReference type="EMBL" id="EMA05231.1"/>
    </source>
</evidence>
<evidence type="ECO:0000313" key="10">
    <source>
        <dbReference type="Proteomes" id="UP000027075"/>
    </source>
</evidence>
<dbReference type="RefSeq" id="WP_004056243.1">
    <property type="nucleotide sequence ID" value="NC_017943.1"/>
</dbReference>
<dbReference type="Proteomes" id="UP000011603">
    <property type="component" value="Unassembled WGS sequence"/>
</dbReference>
<reference evidence="5 10" key="4">
    <citation type="submission" date="2014-04" db="EMBL/GenBank/DDBJ databases">
        <title>Transcriptional profiles of Haloferax mediterranei on the basis of nitrogen availability.</title>
        <authorList>
            <person name="Bautista V."/>
        </authorList>
    </citation>
    <scope>NUCLEOTIDE SEQUENCE [LARGE SCALE GENOMIC DNA]</scope>
    <source>
        <strain evidence="5">ATCC 33500</strain>
        <strain evidence="10">ATCC 33500 / DSM 1411 / JCM 8866 / NBRC 14739 / NCIMB 2177 / R-4</strain>
        <plasmid evidence="5">HMPLAS2</plasmid>
        <plasmid evidence="10">Plasmid HMPLAS2</plasmid>
    </source>
</reference>
<evidence type="ECO:0000256" key="1">
    <source>
        <dbReference type="PROSITE-ProRule" id="PRU00285"/>
    </source>
</evidence>
<geneLocation type="plasmid" evidence="5 10">
    <name>HMPLAS2</name>
</geneLocation>
<evidence type="ECO:0000256" key="2">
    <source>
        <dbReference type="RuleBase" id="RU003616"/>
    </source>
</evidence>
<gene>
    <name evidence="4" type="primary">hsp20</name>
    <name evidence="4" type="ordered locus">HFX_5148</name>
    <name evidence="5" type="ORF">BM92_18290</name>
    <name evidence="6" type="ORF">C439_00490</name>
    <name evidence="7" type="ORF">E6P09_17640</name>
</gene>
<dbReference type="InterPro" id="IPR008978">
    <property type="entry name" value="HSP20-like_chaperone"/>
</dbReference>
<dbReference type="Pfam" id="PF00011">
    <property type="entry name" value="HSP20"/>
    <property type="match status" value="1"/>
</dbReference>
<dbReference type="OrthoDB" id="198277at2157"/>
<dbReference type="InterPro" id="IPR031107">
    <property type="entry name" value="Small_HSP"/>
</dbReference>
<evidence type="ECO:0000313" key="5">
    <source>
        <dbReference type="EMBL" id="AHZ24154.1"/>
    </source>
</evidence>
<organism evidence="4 8">
    <name type="scientific">Haloferax mediterranei (strain ATCC 33500 / DSM 1411 / JCM 8866 / NBRC 14739 / NCIMB 2177 / R-4)</name>
    <name type="common">Halobacterium mediterranei</name>
    <dbReference type="NCBI Taxonomy" id="523841"/>
    <lineage>
        <taxon>Archaea</taxon>
        <taxon>Methanobacteriati</taxon>
        <taxon>Methanobacteriota</taxon>
        <taxon>Stenosarchaea group</taxon>
        <taxon>Halobacteria</taxon>
        <taxon>Halobacteriales</taxon>
        <taxon>Haloferacaceae</taxon>
        <taxon>Haloferax</taxon>
    </lineage>
</organism>
<evidence type="ECO:0000259" key="3">
    <source>
        <dbReference type="PROSITE" id="PS01031"/>
    </source>
</evidence>
<proteinExistence type="inferred from homology"/>
<evidence type="ECO:0000313" key="8">
    <source>
        <dbReference type="Proteomes" id="UP000006469"/>
    </source>
</evidence>
<reference evidence="4" key="1">
    <citation type="journal article" date="2012" name="Appl. Environ. Microbiol.">
        <title>Identification of the haloarchaeal phasin (PhaP) that functions in polyhydroxyalkanoate accumulation and granule formation in Haloferax mediterranei.</title>
        <authorList>
            <person name="Cai S."/>
            <person name="Cai L."/>
            <person name="Liu H."/>
            <person name="Liu X."/>
            <person name="Han J."/>
            <person name="Zhou J."/>
            <person name="Xiang H."/>
        </authorList>
    </citation>
    <scope>NUCLEOTIDE SEQUENCE</scope>
    <source>
        <strain evidence="4">CGMCC 1.2087</strain>
    </source>
</reference>
<reference evidence="6 9" key="3">
    <citation type="journal article" date="2014" name="PLoS Genet.">
        <title>Phylogenetically driven sequencing of extremely halophilic archaea reveals strategies for static and dynamic osmo-response.</title>
        <authorList>
            <person name="Becker E.A."/>
            <person name="Seitzer P.M."/>
            <person name="Tritt A."/>
            <person name="Larsen D."/>
            <person name="Krusor M."/>
            <person name="Yao A.I."/>
            <person name="Wu D."/>
            <person name="Madern D."/>
            <person name="Eisen J.A."/>
            <person name="Darling A.E."/>
            <person name="Facciotti M.T."/>
        </authorList>
    </citation>
    <scope>NUCLEOTIDE SEQUENCE [LARGE SCALE GENOMIC DNA]</scope>
    <source>
        <strain evidence="6">ATCC 33500</strain>
        <strain evidence="9">ATCC 33500 / DSM 1411 / JCM 8866 / NBRC 14739 / NCIMB 2177 / R-4</strain>
    </source>
</reference>
<dbReference type="Proteomes" id="UP000299011">
    <property type="component" value="Plasmid pHME322"/>
</dbReference>
<dbReference type="Proteomes" id="UP000027075">
    <property type="component" value="Plasmid HMPLAS2"/>
</dbReference>
<reference evidence="7 11" key="6">
    <citation type="submission" date="2019-04" db="EMBL/GenBank/DDBJ databases">
        <title>Methylomes of two halophilic Archaea, Haloarcula marismortui and Haloferax mediterranei.</title>
        <authorList>
            <person name="DasSarma S."/>
            <person name="DasSarma P."/>
            <person name="DasSarma S."/>
            <person name="Fomenkov A."/>
            <person name="Vincze T."/>
            <person name="Anton B.P."/>
            <person name="Roberts R.J."/>
        </authorList>
    </citation>
    <scope>NUCLEOTIDE SEQUENCE [LARGE SCALE GENOMIC DNA]</scope>
    <source>
        <strain evidence="7">ATCC 33500</strain>
        <strain evidence="11">ATCC 33500 / DSM 1411 / JCM 8866 / NBRC 14739 / NCIMB 2177 / R-4</strain>
        <plasmid evidence="7 11">pHME322</plasmid>
    </source>
</reference>
<comment type="similarity">
    <text evidence="1 2">Belongs to the small heat shock protein (HSP20) family.</text>
</comment>
<dbReference type="Proteomes" id="UP000006469">
    <property type="component" value="Plasmid pHM300"/>
</dbReference>
<dbReference type="SUPFAM" id="SSF49764">
    <property type="entry name" value="HSP20-like chaperones"/>
    <property type="match status" value="1"/>
</dbReference>
<dbReference type="GeneID" id="40158279"/>
<dbReference type="AlphaFoldDB" id="I3R9S2"/>